<reference evidence="10 11" key="1">
    <citation type="journal article" date="2020" name="ISME J.">
        <title>Uncovering the hidden diversity of litter-decomposition mechanisms in mushroom-forming fungi.</title>
        <authorList>
            <person name="Floudas D."/>
            <person name="Bentzer J."/>
            <person name="Ahren D."/>
            <person name="Johansson T."/>
            <person name="Persson P."/>
            <person name="Tunlid A."/>
        </authorList>
    </citation>
    <scope>NUCLEOTIDE SEQUENCE [LARGE SCALE GENOMIC DNA]</scope>
    <source>
        <strain evidence="10 11">CBS 291.85</strain>
    </source>
</reference>
<sequence length="503" mass="54508">MWYSMSFNDWPDGYAFILNFLAPLWTIGSFDSSVHISEEASNAATAVPWAIVYAIGIAGVLGWADHLRMNGGSAINMALAFCMGTDLEALANAGQPMAAIFFNAFGTKGTLALWAFVVLVQYMMGSSMFRMTYKISGKPTLLAETETLKPCVPLSLTLRMTALPFSGWLYRMNGYTKTPVNTVVFDAFLALLLGLLVFAGDQAINAVFAISVTGLYIAYAIPIAARFAGDNDFEPGPFTLGVFSLPVAIVAVVFMLFLGIVFFSPTSPQTDVQDMNYTIVVLGGVMILSLVWYYFPKYGGVHWFKGPVATIEGFDDSSALKNRKRGNVVDETEMPATVAEESSLENQDKYKKLPLQCVPIQAIREEASNSPASGTKFRLTLGLPVGAVINCCDNSGAKSLFLIEPYGFGAHLNRLPDAGVGDMVVASVKKGKPELRKKTMPAIIVRQRKAWRRRDGVFLHFEDNAGVIVNPKGEMKGSAITGPVAKECADLWPRIASNAGTVV</sequence>
<evidence type="ECO:0000313" key="10">
    <source>
        <dbReference type="EMBL" id="KAF5323196.1"/>
    </source>
</evidence>
<keyword evidence="3" id="KW-0813">Transport</keyword>
<dbReference type="CDD" id="cd00337">
    <property type="entry name" value="Ribosomal_uL14"/>
    <property type="match status" value="1"/>
</dbReference>
<dbReference type="GO" id="GO:0022857">
    <property type="term" value="F:transmembrane transporter activity"/>
    <property type="evidence" value="ECO:0007669"/>
    <property type="project" value="InterPro"/>
</dbReference>
<feature type="transmembrane region" description="Helical" evidence="9">
    <location>
        <begin position="111"/>
        <end position="129"/>
    </location>
</feature>
<keyword evidence="11" id="KW-1185">Reference proteome</keyword>
<dbReference type="PANTHER" id="PTHR45649">
    <property type="entry name" value="AMINO-ACID PERMEASE BAT1"/>
    <property type="match status" value="1"/>
</dbReference>
<dbReference type="SUPFAM" id="SSF50193">
    <property type="entry name" value="Ribosomal protein L14"/>
    <property type="match status" value="1"/>
</dbReference>
<dbReference type="AlphaFoldDB" id="A0A8H5BHF8"/>
<comment type="subcellular location">
    <subcellularLocation>
        <location evidence="1">Membrane</location>
        <topology evidence="1">Multi-pass membrane protein</topology>
    </subcellularLocation>
</comment>
<dbReference type="Proteomes" id="UP000559256">
    <property type="component" value="Unassembled WGS sequence"/>
</dbReference>
<dbReference type="Gene3D" id="1.20.1740.10">
    <property type="entry name" value="Amino acid/polyamine transporter I"/>
    <property type="match status" value="1"/>
</dbReference>
<evidence type="ECO:0000256" key="7">
    <source>
        <dbReference type="ARBA" id="ARBA00023136"/>
    </source>
</evidence>
<keyword evidence="4 9" id="KW-0812">Transmembrane</keyword>
<feature type="transmembrane region" description="Helical" evidence="9">
    <location>
        <begin position="180"/>
        <end position="200"/>
    </location>
</feature>
<dbReference type="EMBL" id="JAACJM010000396">
    <property type="protein sequence ID" value="KAF5323196.1"/>
    <property type="molecule type" value="Genomic_DNA"/>
</dbReference>
<evidence type="ECO:0000256" key="1">
    <source>
        <dbReference type="ARBA" id="ARBA00004141"/>
    </source>
</evidence>
<feature type="transmembrane region" description="Helical" evidence="9">
    <location>
        <begin position="206"/>
        <end position="228"/>
    </location>
</feature>
<dbReference type="SMART" id="SM01374">
    <property type="entry name" value="Ribosomal_L14"/>
    <property type="match status" value="1"/>
</dbReference>
<evidence type="ECO:0000256" key="3">
    <source>
        <dbReference type="ARBA" id="ARBA00022448"/>
    </source>
</evidence>
<evidence type="ECO:0000256" key="2">
    <source>
        <dbReference type="ARBA" id="ARBA00010745"/>
    </source>
</evidence>
<dbReference type="GO" id="GO:0003735">
    <property type="term" value="F:structural constituent of ribosome"/>
    <property type="evidence" value="ECO:0007669"/>
    <property type="project" value="InterPro"/>
</dbReference>
<feature type="transmembrane region" description="Helical" evidence="9">
    <location>
        <begin position="240"/>
        <end position="263"/>
    </location>
</feature>
<dbReference type="PROSITE" id="PS00049">
    <property type="entry name" value="RIBOSOMAL_L14"/>
    <property type="match status" value="1"/>
</dbReference>
<dbReference type="Pfam" id="PF13520">
    <property type="entry name" value="AA_permease_2"/>
    <property type="match status" value="2"/>
</dbReference>
<evidence type="ECO:0000256" key="4">
    <source>
        <dbReference type="ARBA" id="ARBA00022692"/>
    </source>
</evidence>
<dbReference type="GO" id="GO:0006412">
    <property type="term" value="P:translation"/>
    <property type="evidence" value="ECO:0007669"/>
    <property type="project" value="InterPro"/>
</dbReference>
<name>A0A8H5BHF8_9AGAR</name>
<accession>A0A8H5BHF8</accession>
<proteinExistence type="inferred from homology"/>
<evidence type="ECO:0000256" key="6">
    <source>
        <dbReference type="ARBA" id="ARBA00022989"/>
    </source>
</evidence>
<dbReference type="InterPro" id="IPR019972">
    <property type="entry name" value="Ribosomal_uL14_CS"/>
</dbReference>
<dbReference type="Gene3D" id="2.40.150.20">
    <property type="entry name" value="Ribosomal protein L14"/>
    <property type="match status" value="1"/>
</dbReference>
<keyword evidence="5" id="KW-0689">Ribosomal protein</keyword>
<protein>
    <recommendedName>
        <fullName evidence="12">60S ribosomal protein L23</fullName>
    </recommendedName>
</protein>
<dbReference type="GO" id="GO:1990904">
    <property type="term" value="C:ribonucleoprotein complex"/>
    <property type="evidence" value="ECO:0007669"/>
    <property type="project" value="UniProtKB-KW"/>
</dbReference>
<evidence type="ECO:0000313" key="11">
    <source>
        <dbReference type="Proteomes" id="UP000559256"/>
    </source>
</evidence>
<dbReference type="Pfam" id="PF00238">
    <property type="entry name" value="Ribosomal_L14"/>
    <property type="match status" value="1"/>
</dbReference>
<feature type="transmembrane region" description="Helical" evidence="9">
    <location>
        <begin position="275"/>
        <end position="295"/>
    </location>
</feature>
<gene>
    <name evidence="10" type="ORF">D9758_016726</name>
</gene>
<dbReference type="PANTHER" id="PTHR45649:SF6">
    <property type="entry name" value="GABA-SPECIFIC PERMEASE"/>
    <property type="match status" value="1"/>
</dbReference>
<evidence type="ECO:0000256" key="5">
    <source>
        <dbReference type="ARBA" id="ARBA00022980"/>
    </source>
</evidence>
<comment type="similarity">
    <text evidence="2">Belongs to the universal ribosomal protein uL14 family.</text>
</comment>
<dbReference type="GO" id="GO:0016020">
    <property type="term" value="C:membrane"/>
    <property type="evidence" value="ECO:0007669"/>
    <property type="project" value="UniProtKB-SubCell"/>
</dbReference>
<dbReference type="GO" id="GO:0005840">
    <property type="term" value="C:ribosome"/>
    <property type="evidence" value="ECO:0007669"/>
    <property type="project" value="UniProtKB-KW"/>
</dbReference>
<dbReference type="FunFam" id="2.40.150.20:FF:000003">
    <property type="entry name" value="60S ribosomal protein L23"/>
    <property type="match status" value="1"/>
</dbReference>
<keyword evidence="8" id="KW-0687">Ribonucleoprotein</keyword>
<dbReference type="InterPro" id="IPR002293">
    <property type="entry name" value="AA/rel_permease1"/>
</dbReference>
<evidence type="ECO:0000256" key="8">
    <source>
        <dbReference type="ARBA" id="ARBA00023274"/>
    </source>
</evidence>
<organism evidence="10 11">
    <name type="scientific">Tetrapyrgos nigripes</name>
    <dbReference type="NCBI Taxonomy" id="182062"/>
    <lineage>
        <taxon>Eukaryota</taxon>
        <taxon>Fungi</taxon>
        <taxon>Dikarya</taxon>
        <taxon>Basidiomycota</taxon>
        <taxon>Agaricomycotina</taxon>
        <taxon>Agaricomycetes</taxon>
        <taxon>Agaricomycetidae</taxon>
        <taxon>Agaricales</taxon>
        <taxon>Marasmiineae</taxon>
        <taxon>Marasmiaceae</taxon>
        <taxon>Tetrapyrgos</taxon>
    </lineage>
</organism>
<evidence type="ECO:0000256" key="9">
    <source>
        <dbReference type="SAM" id="Phobius"/>
    </source>
</evidence>
<dbReference type="OrthoDB" id="407959at2759"/>
<evidence type="ECO:0008006" key="12">
    <source>
        <dbReference type="Google" id="ProtNLM"/>
    </source>
</evidence>
<dbReference type="HAMAP" id="MF_01367">
    <property type="entry name" value="Ribosomal_uL14"/>
    <property type="match status" value="1"/>
</dbReference>
<dbReference type="InterPro" id="IPR036853">
    <property type="entry name" value="Ribosomal_uL14_sf"/>
</dbReference>
<dbReference type="InterPro" id="IPR000218">
    <property type="entry name" value="Ribosomal_uL14"/>
</dbReference>
<feature type="transmembrane region" description="Helical" evidence="9">
    <location>
        <begin position="13"/>
        <end position="34"/>
    </location>
</feature>
<keyword evidence="7 9" id="KW-0472">Membrane</keyword>
<feature type="transmembrane region" description="Helical" evidence="9">
    <location>
        <begin position="46"/>
        <end position="64"/>
    </location>
</feature>
<keyword evidence="6 9" id="KW-1133">Transmembrane helix</keyword>
<comment type="caution">
    <text evidence="10">The sequence shown here is derived from an EMBL/GenBank/DDBJ whole genome shotgun (WGS) entry which is preliminary data.</text>
</comment>